<keyword evidence="2" id="KW-1185">Reference proteome</keyword>
<gene>
    <name evidence="1" type="ORF">SAMN04487928_13819</name>
</gene>
<evidence type="ECO:0000313" key="1">
    <source>
        <dbReference type="EMBL" id="SFQ36449.1"/>
    </source>
</evidence>
<protein>
    <submittedName>
        <fullName evidence="1">Uncharacterized protein</fullName>
    </submittedName>
</protein>
<accession>A0A1I5XWW8</accession>
<sequence>MFRNFMIIVLSLIFLVTIGMLVEYTQHSQNSLRANAYQLKMDILAIIKGLLDKPRERHIFDPGLSTELKAIVEPFSAPGMDIDTICGFNNIPLISIEFVPSQKMETEDIATLSERLKLKFRRYYTSRGLGWRCFPTYTQSENFVQIIIYYGEFQEDMKPLMTKYQEVLREKNSSDFGHLRDEDLDTEIKKLKKS</sequence>
<evidence type="ECO:0000313" key="2">
    <source>
        <dbReference type="Proteomes" id="UP000182624"/>
    </source>
</evidence>
<reference evidence="2" key="1">
    <citation type="submission" date="2016-10" db="EMBL/GenBank/DDBJ databases">
        <authorList>
            <person name="Varghese N."/>
            <person name="Submissions S."/>
        </authorList>
    </citation>
    <scope>NUCLEOTIDE SEQUENCE [LARGE SCALE GENOMIC DNA]</scope>
    <source>
        <strain evidence="2">P18</strain>
    </source>
</reference>
<name>A0A1I5XWW8_9FIRM</name>
<dbReference type="Proteomes" id="UP000182624">
    <property type="component" value="Unassembled WGS sequence"/>
</dbReference>
<organism evidence="1 2">
    <name type="scientific">Butyrivibrio proteoclasticus</name>
    <dbReference type="NCBI Taxonomy" id="43305"/>
    <lineage>
        <taxon>Bacteria</taxon>
        <taxon>Bacillati</taxon>
        <taxon>Bacillota</taxon>
        <taxon>Clostridia</taxon>
        <taxon>Lachnospirales</taxon>
        <taxon>Lachnospiraceae</taxon>
        <taxon>Butyrivibrio</taxon>
    </lineage>
</organism>
<dbReference type="RefSeq" id="WP_074891557.1">
    <property type="nucleotide sequence ID" value="NZ_FOXO01000038.1"/>
</dbReference>
<dbReference type="AlphaFoldDB" id="A0A1I5XWW8"/>
<dbReference type="EMBL" id="FOXO01000038">
    <property type="protein sequence ID" value="SFQ36449.1"/>
    <property type="molecule type" value="Genomic_DNA"/>
</dbReference>
<proteinExistence type="predicted"/>
<dbReference type="OrthoDB" id="9859190at2"/>